<evidence type="ECO:0000256" key="3">
    <source>
        <dbReference type="ARBA" id="ARBA00022840"/>
    </source>
</evidence>
<organism evidence="5 6">
    <name type="scientific">Aquimarina gracilis</name>
    <dbReference type="NCBI Taxonomy" id="874422"/>
    <lineage>
        <taxon>Bacteria</taxon>
        <taxon>Pseudomonadati</taxon>
        <taxon>Bacteroidota</taxon>
        <taxon>Flavobacteriia</taxon>
        <taxon>Flavobacteriales</taxon>
        <taxon>Flavobacteriaceae</taxon>
        <taxon>Aquimarina</taxon>
    </lineage>
</organism>
<dbReference type="RefSeq" id="WP_324179722.1">
    <property type="nucleotide sequence ID" value="NZ_BAABAW010000007.1"/>
</dbReference>
<dbReference type="NCBIfam" id="TIGR00370">
    <property type="entry name" value="5-oxoprolinase subunit PxpB"/>
    <property type="match status" value="1"/>
</dbReference>
<dbReference type="PANTHER" id="PTHR34698">
    <property type="entry name" value="5-OXOPROLINASE SUBUNIT B"/>
    <property type="match status" value="1"/>
</dbReference>
<evidence type="ECO:0000313" key="5">
    <source>
        <dbReference type="EMBL" id="MEB3345691.1"/>
    </source>
</evidence>
<evidence type="ECO:0000259" key="4">
    <source>
        <dbReference type="SMART" id="SM00796"/>
    </source>
</evidence>
<dbReference type="GO" id="GO:0017168">
    <property type="term" value="F:5-oxoprolinase (ATP-hydrolyzing) activity"/>
    <property type="evidence" value="ECO:0007669"/>
    <property type="project" value="UniProtKB-EC"/>
</dbReference>
<sequence>MSYELHYKRYSENAILIEWPAKIDKNIHQDIIFYKNTLEKEKFKEIVEVIISYNSLLIFYKSTIEDIYNEVSTLKLLYSQKKSFKGAENKLWKIPVCYSPALAPDLESFCKAKGFTIGDVIDLHTAPIYQVYFLGFLPGFFYLGGLDKKLNFVRKNSPSLDVKKGSVAIGGNQTGVYPQDSPGGWHVIGRCPLNFFDPEVSPPCYILPKDKIQFISISENGYNDISSLVNLSIYTPESVSL</sequence>
<dbReference type="SUPFAM" id="SSF160467">
    <property type="entry name" value="PH0987 N-terminal domain-like"/>
    <property type="match status" value="1"/>
</dbReference>
<dbReference type="SMART" id="SM00796">
    <property type="entry name" value="AHS1"/>
    <property type="match status" value="1"/>
</dbReference>
<keyword evidence="3" id="KW-0067">ATP-binding</keyword>
<accession>A0ABU5ZVK0</accession>
<feature type="domain" description="Carboxyltransferase" evidence="4">
    <location>
        <begin position="5"/>
        <end position="206"/>
    </location>
</feature>
<evidence type="ECO:0000256" key="1">
    <source>
        <dbReference type="ARBA" id="ARBA00022741"/>
    </source>
</evidence>
<gene>
    <name evidence="5" type="primary">pxpB</name>
    <name evidence="5" type="ORF">U6A24_09480</name>
</gene>
<dbReference type="EC" id="3.5.2.9" evidence="5"/>
<dbReference type="Gene3D" id="3.30.1360.40">
    <property type="match status" value="1"/>
</dbReference>
<name>A0ABU5ZVK0_9FLAO</name>
<evidence type="ECO:0000313" key="6">
    <source>
        <dbReference type="Proteomes" id="UP001327027"/>
    </source>
</evidence>
<dbReference type="InterPro" id="IPR010016">
    <property type="entry name" value="PxpB"/>
</dbReference>
<comment type="caution">
    <text evidence="5">The sequence shown here is derived from an EMBL/GenBank/DDBJ whole genome shotgun (WGS) entry which is preliminary data.</text>
</comment>
<dbReference type="Pfam" id="PF02682">
    <property type="entry name" value="CT_C_D"/>
    <property type="match status" value="1"/>
</dbReference>
<keyword evidence="1" id="KW-0547">Nucleotide-binding</keyword>
<proteinExistence type="predicted"/>
<reference evidence="5 6" key="1">
    <citation type="journal article" date="2013" name="Int. J. Syst. Evol. Microbiol.">
        <title>Aquimarina gracilis sp. nov., isolated from the gut microflora of a mussel, Mytilus coruscus, and emended description of Aquimarina spongiae.</title>
        <authorList>
            <person name="Park S.C."/>
            <person name="Choe H.N."/>
            <person name="Baik K.S."/>
            <person name="Seong C.N."/>
        </authorList>
    </citation>
    <scope>NUCLEOTIDE SEQUENCE [LARGE SCALE GENOMIC DNA]</scope>
    <source>
        <strain evidence="5 6">PSC32</strain>
    </source>
</reference>
<dbReference type="PANTHER" id="PTHR34698:SF2">
    <property type="entry name" value="5-OXOPROLINASE SUBUNIT B"/>
    <property type="match status" value="1"/>
</dbReference>
<dbReference type="Gene3D" id="2.40.100.10">
    <property type="entry name" value="Cyclophilin-like"/>
    <property type="match status" value="1"/>
</dbReference>
<dbReference type="InterPro" id="IPR029000">
    <property type="entry name" value="Cyclophilin-like_dom_sf"/>
</dbReference>
<evidence type="ECO:0000256" key="2">
    <source>
        <dbReference type="ARBA" id="ARBA00022801"/>
    </source>
</evidence>
<keyword evidence="6" id="KW-1185">Reference proteome</keyword>
<dbReference type="SUPFAM" id="SSF50891">
    <property type="entry name" value="Cyclophilin-like"/>
    <property type="match status" value="1"/>
</dbReference>
<dbReference type="EMBL" id="JAYKLX010000004">
    <property type="protein sequence ID" value="MEB3345691.1"/>
    <property type="molecule type" value="Genomic_DNA"/>
</dbReference>
<dbReference type="Proteomes" id="UP001327027">
    <property type="component" value="Unassembled WGS sequence"/>
</dbReference>
<protein>
    <submittedName>
        <fullName evidence="5">5-oxoprolinase subunit PxpB</fullName>
        <ecNumber evidence="5">3.5.2.9</ecNumber>
    </submittedName>
</protein>
<dbReference type="InterPro" id="IPR003833">
    <property type="entry name" value="CT_C_D"/>
</dbReference>
<keyword evidence="2 5" id="KW-0378">Hydrolase</keyword>